<dbReference type="GO" id="GO:0072344">
    <property type="term" value="P:rescue of stalled ribosome"/>
    <property type="evidence" value="ECO:0007669"/>
    <property type="project" value="TreeGrafter"/>
</dbReference>
<accession>A0A8T0JZE7</accession>
<name>A0A8T0JZE7_PHAAN</name>
<comment type="caution">
    <text evidence="1">The sequence shown here is derived from an EMBL/GenBank/DDBJ whole genome shotgun (WGS) entry which is preliminary data.</text>
</comment>
<evidence type="ECO:0000313" key="1">
    <source>
        <dbReference type="EMBL" id="KAG2390117.1"/>
    </source>
</evidence>
<protein>
    <submittedName>
        <fullName evidence="1">Uncharacterized protein</fullName>
    </submittedName>
</protein>
<proteinExistence type="predicted"/>
<dbReference type="PANTHER" id="PTHR15239">
    <property type="entry name" value="NUCLEAR EXPORT MEDIATOR FACTOR NEMF"/>
    <property type="match status" value="1"/>
</dbReference>
<sequence length="157" mass="17989">MVKVRMNTADVAAETYVFKLMNSSGVSESGESEKVLLLMESGVRLHSTIYMRDKSNTPSGFTLKLRKHIRTLEKKEKKKKRKYQKKRGTHGQMAHCTSSSQVVFFYVVGDDAWSSNNIRSGEAHWLMVIVVLRMKLTSSRWWRSGIPTLVTNEKGLY</sequence>
<gene>
    <name evidence="1" type="ORF">HKW66_Vig0224770</name>
</gene>
<dbReference type="PANTHER" id="PTHR15239:SF6">
    <property type="entry name" value="RIBOSOME QUALITY CONTROL COMPLEX SUBUNIT NEMF"/>
    <property type="match status" value="1"/>
</dbReference>
<dbReference type="Proteomes" id="UP000743370">
    <property type="component" value="Unassembled WGS sequence"/>
</dbReference>
<dbReference type="GO" id="GO:0000049">
    <property type="term" value="F:tRNA binding"/>
    <property type="evidence" value="ECO:0007669"/>
    <property type="project" value="TreeGrafter"/>
</dbReference>
<organism evidence="1 2">
    <name type="scientific">Phaseolus angularis</name>
    <name type="common">Azuki bean</name>
    <name type="synonym">Vigna angularis</name>
    <dbReference type="NCBI Taxonomy" id="3914"/>
    <lineage>
        <taxon>Eukaryota</taxon>
        <taxon>Viridiplantae</taxon>
        <taxon>Streptophyta</taxon>
        <taxon>Embryophyta</taxon>
        <taxon>Tracheophyta</taxon>
        <taxon>Spermatophyta</taxon>
        <taxon>Magnoliopsida</taxon>
        <taxon>eudicotyledons</taxon>
        <taxon>Gunneridae</taxon>
        <taxon>Pentapetalae</taxon>
        <taxon>rosids</taxon>
        <taxon>fabids</taxon>
        <taxon>Fabales</taxon>
        <taxon>Fabaceae</taxon>
        <taxon>Papilionoideae</taxon>
        <taxon>50 kb inversion clade</taxon>
        <taxon>NPAAA clade</taxon>
        <taxon>indigoferoid/millettioid clade</taxon>
        <taxon>Phaseoleae</taxon>
        <taxon>Vigna</taxon>
    </lineage>
</organism>
<dbReference type="Gene3D" id="2.30.310.10">
    <property type="entry name" value="ibrinogen binding protein from staphylococcus aureus domain"/>
    <property type="match status" value="1"/>
</dbReference>
<reference evidence="1 2" key="1">
    <citation type="submission" date="2020-05" db="EMBL/GenBank/DDBJ databases">
        <title>Vigna angularis (adzuki bean) Var. LongXiaoDou No. 4 denovo assembly.</title>
        <authorList>
            <person name="Xiang H."/>
        </authorList>
    </citation>
    <scope>NUCLEOTIDE SEQUENCE [LARGE SCALE GENOMIC DNA]</scope>
    <source>
        <tissue evidence="1">Leaf</tissue>
    </source>
</reference>
<evidence type="ECO:0000313" key="2">
    <source>
        <dbReference type="Proteomes" id="UP000743370"/>
    </source>
</evidence>
<dbReference type="GO" id="GO:1990116">
    <property type="term" value="P:ribosome-associated ubiquitin-dependent protein catabolic process"/>
    <property type="evidence" value="ECO:0007669"/>
    <property type="project" value="TreeGrafter"/>
</dbReference>
<dbReference type="GO" id="GO:0043023">
    <property type="term" value="F:ribosomal large subunit binding"/>
    <property type="evidence" value="ECO:0007669"/>
    <property type="project" value="TreeGrafter"/>
</dbReference>
<dbReference type="InterPro" id="IPR051608">
    <property type="entry name" value="RQC_Subunit_NEMF"/>
</dbReference>
<dbReference type="AlphaFoldDB" id="A0A8T0JZE7"/>
<dbReference type="GO" id="GO:1990112">
    <property type="term" value="C:RQC complex"/>
    <property type="evidence" value="ECO:0007669"/>
    <property type="project" value="TreeGrafter"/>
</dbReference>
<dbReference type="EMBL" id="JABFOF010000007">
    <property type="protein sequence ID" value="KAG2390117.1"/>
    <property type="molecule type" value="Genomic_DNA"/>
</dbReference>